<evidence type="ECO:0000313" key="3">
    <source>
        <dbReference type="Proteomes" id="UP001500200"/>
    </source>
</evidence>
<keyword evidence="3" id="KW-1185">Reference proteome</keyword>
<accession>A0ABP9SCU5</accession>
<dbReference type="Gene3D" id="3.30.200.20">
    <property type="entry name" value="Phosphorylase Kinase, domain 1"/>
    <property type="match status" value="1"/>
</dbReference>
<dbReference type="InterPro" id="IPR011009">
    <property type="entry name" value="Kinase-like_dom_sf"/>
</dbReference>
<evidence type="ECO:0000313" key="2">
    <source>
        <dbReference type="EMBL" id="GAA5194006.1"/>
    </source>
</evidence>
<comment type="caution">
    <text evidence="2">The sequence shown here is derived from an EMBL/GenBank/DDBJ whole genome shotgun (WGS) entry which is preliminary data.</text>
</comment>
<dbReference type="InterPro" id="IPR002575">
    <property type="entry name" value="Aminoglycoside_PTrfase"/>
</dbReference>
<reference evidence="3" key="1">
    <citation type="journal article" date="2019" name="Int. J. Syst. Evol. Microbiol.">
        <title>The Global Catalogue of Microorganisms (GCM) 10K type strain sequencing project: providing services to taxonomists for standard genome sequencing and annotation.</title>
        <authorList>
            <consortium name="The Broad Institute Genomics Platform"/>
            <consortium name="The Broad Institute Genome Sequencing Center for Infectious Disease"/>
            <person name="Wu L."/>
            <person name="Ma J."/>
        </authorList>
    </citation>
    <scope>NUCLEOTIDE SEQUENCE [LARGE SCALE GENOMIC DNA]</scope>
    <source>
        <strain evidence="3">JCM 18514</strain>
    </source>
</reference>
<dbReference type="PANTHER" id="PTHR21310:SF42">
    <property type="entry name" value="BIFUNCTIONAL AAC_APH"/>
    <property type="match status" value="1"/>
</dbReference>
<proteinExistence type="predicted"/>
<dbReference type="Proteomes" id="UP001500200">
    <property type="component" value="Unassembled WGS sequence"/>
</dbReference>
<dbReference type="EMBL" id="BAABKK010000011">
    <property type="protein sequence ID" value="GAA5194006.1"/>
    <property type="molecule type" value="Genomic_DNA"/>
</dbReference>
<organism evidence="2 3">
    <name type="scientific">Arthrobacter gyeryongensis</name>
    <dbReference type="NCBI Taxonomy" id="1650592"/>
    <lineage>
        <taxon>Bacteria</taxon>
        <taxon>Bacillati</taxon>
        <taxon>Actinomycetota</taxon>
        <taxon>Actinomycetes</taxon>
        <taxon>Micrococcales</taxon>
        <taxon>Micrococcaceae</taxon>
        <taxon>Arthrobacter</taxon>
    </lineage>
</organism>
<dbReference type="InterPro" id="IPR051678">
    <property type="entry name" value="AGP_Transferase"/>
</dbReference>
<dbReference type="PANTHER" id="PTHR21310">
    <property type="entry name" value="AMINOGLYCOSIDE PHOSPHOTRANSFERASE-RELATED-RELATED"/>
    <property type="match status" value="1"/>
</dbReference>
<evidence type="ECO:0000259" key="1">
    <source>
        <dbReference type="Pfam" id="PF01636"/>
    </source>
</evidence>
<protein>
    <submittedName>
        <fullName evidence="2">Aminoglycoside phosphotransferase family protein</fullName>
    </submittedName>
</protein>
<dbReference type="RefSeq" id="WP_345449271.1">
    <property type="nucleotide sequence ID" value="NZ_BAABKK010000011.1"/>
</dbReference>
<feature type="domain" description="Aminoglycoside phosphotransferase" evidence="1">
    <location>
        <begin position="35"/>
        <end position="261"/>
    </location>
</feature>
<dbReference type="Gene3D" id="3.90.1200.10">
    <property type="match status" value="1"/>
</dbReference>
<dbReference type="Pfam" id="PF01636">
    <property type="entry name" value="APH"/>
    <property type="match status" value="1"/>
</dbReference>
<sequence>MHENQLSLGRTEAVRLVRGLFPSVSEPEVTAVESAGTVNYVYRVGTWCAARFPIQGGDAREVREVLLAEHSAMREFAAVSTVPSPLPVAIGEPSGEYPSPWSVQTWIDGEIATPASVASSTSFAVDLAALIASLRRADTKGRSFSGEGRGGELAAHDAWIAQCLQQSDGLLPVDRLRRAWASLRSLPRHGDDVMSHKDLIPGNVILRDGRLEGILDTGGFGPADPALDLVAVWHMLDFIRRETVRANLAIGDLEWQRGAAWAYEQAIGLVWYYAESNPTMSALGRSTLDRLLTDPLLGL</sequence>
<gene>
    <name evidence="2" type="ORF">GCM10023346_20440</name>
</gene>
<name>A0ABP9SCU5_9MICC</name>
<dbReference type="SUPFAM" id="SSF56112">
    <property type="entry name" value="Protein kinase-like (PK-like)"/>
    <property type="match status" value="1"/>
</dbReference>